<protein>
    <recommendedName>
        <fullName evidence="3">Anti-sigma factor</fullName>
    </recommendedName>
</protein>
<dbReference type="Proteomes" id="UP000191820">
    <property type="component" value="Chromosome"/>
</dbReference>
<reference evidence="1 2" key="1">
    <citation type="submission" date="2017-03" db="EMBL/GenBank/DDBJ databases">
        <title>Genome sequencing of Shewanella japonica KCTC 22435.</title>
        <authorList>
            <person name="Kim K.M."/>
        </authorList>
    </citation>
    <scope>NUCLEOTIDE SEQUENCE [LARGE SCALE GENOMIC DNA]</scope>
    <source>
        <strain evidence="1 2">KCTC 22435</strain>
    </source>
</reference>
<name>A0ABN4YLU8_9GAMM</name>
<dbReference type="EMBL" id="CP020472">
    <property type="protein sequence ID" value="ARD23542.1"/>
    <property type="molecule type" value="Genomic_DNA"/>
</dbReference>
<organism evidence="1 2">
    <name type="scientific">Shewanella japonica</name>
    <dbReference type="NCBI Taxonomy" id="93973"/>
    <lineage>
        <taxon>Bacteria</taxon>
        <taxon>Pseudomonadati</taxon>
        <taxon>Pseudomonadota</taxon>
        <taxon>Gammaproteobacteria</taxon>
        <taxon>Alteromonadales</taxon>
        <taxon>Shewanellaceae</taxon>
        <taxon>Shewanella</taxon>
    </lineage>
</organism>
<proteinExistence type="predicted"/>
<accession>A0ABN4YLU8</accession>
<evidence type="ECO:0008006" key="3">
    <source>
        <dbReference type="Google" id="ProtNLM"/>
    </source>
</evidence>
<sequence>MKNLSPQQSKAEKQLDELLTSLPTEINPRVDLWQCIDDQISGKTTHKSSSDQQQWKTLAIAASLAFVMVLGWQLSAPNMTSEQETITVDNALSNQSTEDLITLVDQIATTHQQQLASFEDNKFTVGMQLDNQINPFNKGFTELQRASKEIQQALKNDPNNKQVWDLWLWVMKREIELLQQQQRTPTNSTPSTQGNVI</sequence>
<evidence type="ECO:0000313" key="1">
    <source>
        <dbReference type="EMBL" id="ARD23542.1"/>
    </source>
</evidence>
<keyword evidence="2" id="KW-1185">Reference proteome</keyword>
<evidence type="ECO:0000313" key="2">
    <source>
        <dbReference type="Proteomes" id="UP000191820"/>
    </source>
</evidence>
<gene>
    <name evidence="1" type="ORF">SJ2017_3282</name>
</gene>
<dbReference type="RefSeq" id="WP_080916496.1">
    <property type="nucleotide sequence ID" value="NZ_CP020472.1"/>
</dbReference>